<proteinExistence type="predicted"/>
<feature type="compositionally biased region" description="Basic residues" evidence="1">
    <location>
        <begin position="39"/>
        <end position="48"/>
    </location>
</feature>
<feature type="compositionally biased region" description="Basic and acidic residues" evidence="1">
    <location>
        <begin position="49"/>
        <end position="69"/>
    </location>
</feature>
<dbReference type="Proteomes" id="UP000492821">
    <property type="component" value="Unassembled WGS sequence"/>
</dbReference>
<dbReference type="AlphaFoldDB" id="A0A7E4VWA7"/>
<feature type="compositionally biased region" description="Polar residues" evidence="1">
    <location>
        <begin position="18"/>
        <end position="32"/>
    </location>
</feature>
<evidence type="ECO:0000313" key="2">
    <source>
        <dbReference type="Proteomes" id="UP000492821"/>
    </source>
</evidence>
<keyword evidence="2" id="KW-1185">Reference proteome</keyword>
<reference evidence="3" key="2">
    <citation type="submission" date="2020-10" db="UniProtKB">
        <authorList>
            <consortium name="WormBaseParasite"/>
        </authorList>
    </citation>
    <scope>IDENTIFICATION</scope>
</reference>
<protein>
    <submittedName>
        <fullName evidence="3">22K</fullName>
    </submittedName>
</protein>
<feature type="region of interest" description="Disordered" evidence="1">
    <location>
        <begin position="18"/>
        <end position="119"/>
    </location>
</feature>
<organism evidence="2 3">
    <name type="scientific">Panagrellus redivivus</name>
    <name type="common">Microworm</name>
    <dbReference type="NCBI Taxonomy" id="6233"/>
    <lineage>
        <taxon>Eukaryota</taxon>
        <taxon>Metazoa</taxon>
        <taxon>Ecdysozoa</taxon>
        <taxon>Nematoda</taxon>
        <taxon>Chromadorea</taxon>
        <taxon>Rhabditida</taxon>
        <taxon>Tylenchina</taxon>
        <taxon>Panagrolaimomorpha</taxon>
        <taxon>Panagrolaimoidea</taxon>
        <taxon>Panagrolaimidae</taxon>
        <taxon>Panagrellus</taxon>
    </lineage>
</organism>
<sequence>MSSNRVLSTIADESEIAQSVSRVTIHTESDSGTDTTPTTRRKRRRHRQNKPEADGSMEVDAKKEPHTERSNNGPMDWETVDSDLDSDNSYGYIDADDEQSDFPDYAIPRSSRPDASQPQRRLYTRHGIGLPIQRKIERFLYSAQKELTLNQVYNSYAIERYIRRKKVMLIKRGRGVLILRKME</sequence>
<dbReference type="WBParaSite" id="Pan_g3961.t1">
    <property type="protein sequence ID" value="Pan_g3961.t1"/>
    <property type="gene ID" value="Pan_g3961"/>
</dbReference>
<reference evidence="2" key="1">
    <citation type="journal article" date="2013" name="Genetics">
        <title>The draft genome and transcriptome of Panagrellus redivivus are shaped by the harsh demands of a free-living lifestyle.</title>
        <authorList>
            <person name="Srinivasan J."/>
            <person name="Dillman A.R."/>
            <person name="Macchietto M.G."/>
            <person name="Heikkinen L."/>
            <person name="Lakso M."/>
            <person name="Fracchia K.M."/>
            <person name="Antoshechkin I."/>
            <person name="Mortazavi A."/>
            <person name="Wong G."/>
            <person name="Sternberg P.W."/>
        </authorList>
    </citation>
    <scope>NUCLEOTIDE SEQUENCE [LARGE SCALE GENOMIC DNA]</scope>
    <source>
        <strain evidence="2">MT8872</strain>
    </source>
</reference>
<evidence type="ECO:0000313" key="3">
    <source>
        <dbReference type="WBParaSite" id="Pan_g3961.t1"/>
    </source>
</evidence>
<name>A0A7E4VWA7_PANRE</name>
<evidence type="ECO:0000256" key="1">
    <source>
        <dbReference type="SAM" id="MobiDB-lite"/>
    </source>
</evidence>
<accession>A0A7E4VWA7</accession>